<organism evidence="2 3">
    <name type="scientific">Diaporthe australafricana</name>
    <dbReference type="NCBI Taxonomy" id="127596"/>
    <lineage>
        <taxon>Eukaryota</taxon>
        <taxon>Fungi</taxon>
        <taxon>Dikarya</taxon>
        <taxon>Ascomycota</taxon>
        <taxon>Pezizomycotina</taxon>
        <taxon>Sordariomycetes</taxon>
        <taxon>Sordariomycetidae</taxon>
        <taxon>Diaporthales</taxon>
        <taxon>Diaporthaceae</taxon>
        <taxon>Diaporthe</taxon>
    </lineage>
</organism>
<feature type="signal peptide" evidence="1">
    <location>
        <begin position="1"/>
        <end position="19"/>
    </location>
</feature>
<dbReference type="Proteomes" id="UP001583177">
    <property type="component" value="Unassembled WGS sequence"/>
</dbReference>
<dbReference type="EMBL" id="JAWRVE010000021">
    <property type="protein sequence ID" value="KAL1874886.1"/>
    <property type="molecule type" value="Genomic_DNA"/>
</dbReference>
<evidence type="ECO:0000313" key="3">
    <source>
        <dbReference type="Proteomes" id="UP001583177"/>
    </source>
</evidence>
<keyword evidence="1" id="KW-0732">Signal</keyword>
<sequence>MYFSHMINSLVALAAVAVAAPAVPRSYSTPAGDGFPNPSPEQLVTIQQKAGGQLSNAPPPAKLESSSLTAFQLIAFNENFEVAYFSSLRDNITNNASGYQLDDQTERAELLSVLETVIVQEELHAITANTILTNFKAFAPPPCSYKFPTSDLTSSITLAKTFTSFVLGTLQDASQLLAVNGDTDPVRTVASVIGQEGEQNGFFWNYLGLQPSEKPFLTTSVAAFAFSVLQGFVDSCPFDVNQIDIPIFTPLNVISGSGGADVEAKDQQLAFQADLADVKDAAKYMGGQGDGLFNTYLTGQNLPISEPVTSVSWDGSKINFEANFPFSANVMDGLSVAALTTKGDFPTADDVVSATLAAPGLIQVNVKL</sequence>
<name>A0ABR3XGN4_9PEZI</name>
<evidence type="ECO:0008006" key="4">
    <source>
        <dbReference type="Google" id="ProtNLM"/>
    </source>
</evidence>
<keyword evidence="3" id="KW-1185">Reference proteome</keyword>
<evidence type="ECO:0000256" key="1">
    <source>
        <dbReference type="SAM" id="SignalP"/>
    </source>
</evidence>
<feature type="chain" id="PRO_5045909953" description="Late sexual development protein" evidence="1">
    <location>
        <begin position="20"/>
        <end position="368"/>
    </location>
</feature>
<evidence type="ECO:0000313" key="2">
    <source>
        <dbReference type="EMBL" id="KAL1874886.1"/>
    </source>
</evidence>
<proteinExistence type="predicted"/>
<reference evidence="2 3" key="1">
    <citation type="journal article" date="2024" name="IMA Fungus">
        <title>IMA Genome - F19 : A genome assembly and annotation guide to empower mycologists, including annotated draft genome sequences of Ceratocystis pirilliformis, Diaporthe australafricana, Fusarium ophioides, Paecilomyces lecythidis, and Sporothrix stenoceras.</title>
        <authorList>
            <person name="Aylward J."/>
            <person name="Wilson A.M."/>
            <person name="Visagie C.M."/>
            <person name="Spraker J."/>
            <person name="Barnes I."/>
            <person name="Buitendag C."/>
            <person name="Ceriani C."/>
            <person name="Del Mar Angel L."/>
            <person name="du Plessis D."/>
            <person name="Fuchs T."/>
            <person name="Gasser K."/>
            <person name="Kramer D."/>
            <person name="Li W."/>
            <person name="Munsamy K."/>
            <person name="Piso A."/>
            <person name="Price J.L."/>
            <person name="Sonnekus B."/>
            <person name="Thomas C."/>
            <person name="van der Nest A."/>
            <person name="van Dijk A."/>
            <person name="van Heerden A."/>
            <person name="van Vuuren N."/>
            <person name="Yilmaz N."/>
            <person name="Duong T.A."/>
            <person name="van der Merwe N.A."/>
            <person name="Wingfield M.J."/>
            <person name="Wingfield B.D."/>
        </authorList>
    </citation>
    <scope>NUCLEOTIDE SEQUENCE [LARGE SCALE GENOMIC DNA]</scope>
    <source>
        <strain evidence="2 3">CMW 18300</strain>
    </source>
</reference>
<comment type="caution">
    <text evidence="2">The sequence shown here is derived from an EMBL/GenBank/DDBJ whole genome shotgun (WGS) entry which is preliminary data.</text>
</comment>
<accession>A0ABR3XGN4</accession>
<protein>
    <recommendedName>
        <fullName evidence="4">Late sexual development protein</fullName>
    </recommendedName>
</protein>
<gene>
    <name evidence="2" type="ORF">Daus18300_003427</name>
</gene>